<protein>
    <recommendedName>
        <fullName evidence="3">WGR domain-containing protein</fullName>
    </recommendedName>
</protein>
<evidence type="ECO:0008006" key="3">
    <source>
        <dbReference type="Google" id="ProtNLM"/>
    </source>
</evidence>
<dbReference type="AlphaFoldDB" id="A0A5D4NYN3"/>
<proteinExistence type="predicted"/>
<dbReference type="RefSeq" id="WP_148938252.1">
    <property type="nucleotide sequence ID" value="NZ_VTEI01000002.1"/>
</dbReference>
<accession>A0A5D4NYN3</accession>
<sequence>MIRMTKAVNGQLLFWEVWQEFNKQVFVQKGTVGSTGEKEEMRVKLFQSAEKVMKDLADEKARQGYEYHKEQDLFELIVRYEYDENQEWKETLEVKDEVEYILNEGLGTTGNGACFEGSLEAGRVSIVNYVVDVEKAITTINQELKKTASIEGRELAFFLEEDGEYISLDRKERTAK</sequence>
<comment type="caution">
    <text evidence="1">The sequence shown here is derived from an EMBL/GenBank/DDBJ whole genome shotgun (WGS) entry which is preliminary data.</text>
</comment>
<evidence type="ECO:0000313" key="1">
    <source>
        <dbReference type="EMBL" id="TYS18574.1"/>
    </source>
</evidence>
<name>A0A5D4NYN3_9BACI</name>
<reference evidence="1 2" key="1">
    <citation type="submission" date="2019-08" db="EMBL/GenBank/DDBJ databases">
        <title>Bacillus genomes from the desert of Cuatro Cienegas, Coahuila.</title>
        <authorList>
            <person name="Olmedo-Alvarez G."/>
        </authorList>
    </citation>
    <scope>NUCLEOTIDE SEQUENCE [LARGE SCALE GENOMIC DNA]</scope>
    <source>
        <strain evidence="1 2">CH34_1T</strain>
    </source>
</reference>
<dbReference type="OrthoDB" id="5508028at2"/>
<dbReference type="Gene3D" id="2.20.140.10">
    <property type="entry name" value="WGR domain"/>
    <property type="match status" value="1"/>
</dbReference>
<dbReference type="EMBL" id="VTEI01000002">
    <property type="protein sequence ID" value="TYS18574.1"/>
    <property type="molecule type" value="Genomic_DNA"/>
</dbReference>
<evidence type="ECO:0000313" key="2">
    <source>
        <dbReference type="Proteomes" id="UP000322267"/>
    </source>
</evidence>
<organism evidence="1 2">
    <name type="scientific">Rossellomorea vietnamensis</name>
    <dbReference type="NCBI Taxonomy" id="218284"/>
    <lineage>
        <taxon>Bacteria</taxon>
        <taxon>Bacillati</taxon>
        <taxon>Bacillota</taxon>
        <taxon>Bacilli</taxon>
        <taxon>Bacillales</taxon>
        <taxon>Bacillaceae</taxon>
        <taxon>Rossellomorea</taxon>
    </lineage>
</organism>
<dbReference type="Proteomes" id="UP000322267">
    <property type="component" value="Unassembled WGS sequence"/>
</dbReference>
<gene>
    <name evidence="1" type="ORF">FZC78_03300</name>
</gene>